<evidence type="ECO:0000313" key="4">
    <source>
        <dbReference type="WBParaSite" id="HPBE_0002326201-mRNA-1"/>
    </source>
</evidence>
<accession>A0A3P8D2X1</accession>
<accession>A0A183GKP2</accession>
<protein>
    <submittedName>
        <fullName evidence="4">CACTA en-spm transposon protein</fullName>
    </submittedName>
</protein>
<proteinExistence type="predicted"/>
<evidence type="ECO:0000313" key="2">
    <source>
        <dbReference type="EMBL" id="VDP37660.1"/>
    </source>
</evidence>
<keyword evidence="3" id="KW-1185">Reference proteome</keyword>
<gene>
    <name evidence="2" type="ORF">HPBE_LOCUS23261</name>
</gene>
<evidence type="ECO:0000313" key="3">
    <source>
        <dbReference type="Proteomes" id="UP000050761"/>
    </source>
</evidence>
<dbReference type="WBParaSite" id="HPBE_0002326201-mRNA-1">
    <property type="protein sequence ID" value="HPBE_0002326201-mRNA-1"/>
    <property type="gene ID" value="HPBE_0002326201"/>
</dbReference>
<feature type="region of interest" description="Disordered" evidence="1">
    <location>
        <begin position="1"/>
        <end position="41"/>
    </location>
</feature>
<reference evidence="2 3" key="1">
    <citation type="submission" date="2018-11" db="EMBL/GenBank/DDBJ databases">
        <authorList>
            <consortium name="Pathogen Informatics"/>
        </authorList>
    </citation>
    <scope>NUCLEOTIDE SEQUENCE [LARGE SCALE GENOMIC DNA]</scope>
</reference>
<reference evidence="4" key="2">
    <citation type="submission" date="2019-09" db="UniProtKB">
        <authorList>
            <consortium name="WormBaseParasite"/>
        </authorList>
    </citation>
    <scope>IDENTIFICATION</scope>
</reference>
<dbReference type="Proteomes" id="UP000050761">
    <property type="component" value="Unassembled WGS sequence"/>
</dbReference>
<feature type="compositionally biased region" description="Polar residues" evidence="1">
    <location>
        <begin position="25"/>
        <end position="41"/>
    </location>
</feature>
<dbReference type="AlphaFoldDB" id="A0A183GKP2"/>
<dbReference type="EMBL" id="UZAH01034868">
    <property type="protein sequence ID" value="VDP37660.1"/>
    <property type="molecule type" value="Genomic_DNA"/>
</dbReference>
<feature type="compositionally biased region" description="Low complexity" evidence="1">
    <location>
        <begin position="1"/>
        <end position="12"/>
    </location>
</feature>
<evidence type="ECO:0000256" key="1">
    <source>
        <dbReference type="SAM" id="MobiDB-lite"/>
    </source>
</evidence>
<organism evidence="3 4">
    <name type="scientific">Heligmosomoides polygyrus</name>
    <name type="common">Parasitic roundworm</name>
    <dbReference type="NCBI Taxonomy" id="6339"/>
    <lineage>
        <taxon>Eukaryota</taxon>
        <taxon>Metazoa</taxon>
        <taxon>Ecdysozoa</taxon>
        <taxon>Nematoda</taxon>
        <taxon>Chromadorea</taxon>
        <taxon>Rhabditida</taxon>
        <taxon>Rhabditina</taxon>
        <taxon>Rhabditomorpha</taxon>
        <taxon>Strongyloidea</taxon>
        <taxon>Heligmosomidae</taxon>
        <taxon>Heligmosomoides</taxon>
    </lineage>
</organism>
<sequence>MQQPPAAQSSPPCHDVAANQRVEETNTQGDHMDASESNTNTEHPLWSQIVQQDFPYHDVVAEHPEHPSSSTQCHAVTAGNTTSVVDQKGDHMDASESNTNTEHPLWSQIVQQDFPYHDVHPPCFEAQRLLRHRLRRNSSTASHWSQEKSIVGKGWTVPSYTKQKFHDGIVDDARALFDVTLQSVERTSRNHQYLRMKCFTCLGVTGVVGQNQIEFESSRGLPPPFSCQNSFQQGKADQSIDWHMGIHYADWNAVRMLP</sequence>
<name>A0A183GKP2_HELPZ</name>